<dbReference type="PANTHER" id="PTHR10638:SF86">
    <property type="entry name" value="COPPER AMINE OXIDASE 1-RELATED"/>
    <property type="match status" value="1"/>
</dbReference>
<evidence type="ECO:0000256" key="11">
    <source>
        <dbReference type="ARBA" id="ARBA00048032"/>
    </source>
</evidence>
<dbReference type="GO" id="GO:0009308">
    <property type="term" value="P:amine metabolic process"/>
    <property type="evidence" value="ECO:0007669"/>
    <property type="project" value="UniProtKB-UniRule"/>
</dbReference>
<feature type="active site" description="Proton acceptor" evidence="12">
    <location>
        <position position="308"/>
    </location>
</feature>
<keyword evidence="19" id="KW-1185">Reference proteome</keyword>
<evidence type="ECO:0000256" key="10">
    <source>
        <dbReference type="ARBA" id="ARBA00023211"/>
    </source>
</evidence>
<dbReference type="InterPro" id="IPR000269">
    <property type="entry name" value="Cu_amine_oxidase"/>
</dbReference>
<comment type="similarity">
    <text evidence="4 14">Belongs to the copper/topaquinone oxidase family.</text>
</comment>
<keyword evidence="10" id="KW-0464">Manganese</keyword>
<evidence type="ECO:0000256" key="5">
    <source>
        <dbReference type="ARBA" id="ARBA00011738"/>
    </source>
</evidence>
<gene>
    <name evidence="18" type="ORF">Dsi01nite_017520</name>
</gene>
<evidence type="ECO:0000259" key="16">
    <source>
        <dbReference type="Pfam" id="PF02728"/>
    </source>
</evidence>
<evidence type="ECO:0000259" key="15">
    <source>
        <dbReference type="Pfam" id="PF01179"/>
    </source>
</evidence>
<evidence type="ECO:0000313" key="19">
    <source>
        <dbReference type="Proteomes" id="UP000660611"/>
    </source>
</evidence>
<dbReference type="EMBL" id="BONQ01000026">
    <property type="protein sequence ID" value="GIG43711.1"/>
    <property type="molecule type" value="Genomic_DNA"/>
</dbReference>
<dbReference type="GO" id="GO:0048038">
    <property type="term" value="F:quinone binding"/>
    <property type="evidence" value="ECO:0007669"/>
    <property type="project" value="InterPro"/>
</dbReference>
<evidence type="ECO:0000256" key="14">
    <source>
        <dbReference type="RuleBase" id="RU000672"/>
    </source>
</evidence>
<evidence type="ECO:0000259" key="17">
    <source>
        <dbReference type="Pfam" id="PF21994"/>
    </source>
</evidence>
<evidence type="ECO:0000313" key="18">
    <source>
        <dbReference type="EMBL" id="GIG43711.1"/>
    </source>
</evidence>
<dbReference type="GO" id="GO:0005507">
    <property type="term" value="F:copper ion binding"/>
    <property type="evidence" value="ECO:0007669"/>
    <property type="project" value="InterPro"/>
</dbReference>
<keyword evidence="6 14" id="KW-0479">Metal-binding</keyword>
<evidence type="ECO:0000256" key="4">
    <source>
        <dbReference type="ARBA" id="ARBA00007983"/>
    </source>
</evidence>
<dbReference type="PROSITE" id="PS01165">
    <property type="entry name" value="COPPER_AMINE_OXID_2"/>
    <property type="match status" value="1"/>
</dbReference>
<dbReference type="InterPro" id="IPR049948">
    <property type="entry name" value="Cu_Am_ox_TPQ-bd"/>
</dbReference>
<feature type="domain" description="AGAO-like N2" evidence="17">
    <location>
        <begin position="25"/>
        <end position="100"/>
    </location>
</feature>
<feature type="modified residue" description="2',4',5'-topaquinone" evidence="13">
    <location>
        <position position="392"/>
    </location>
</feature>
<dbReference type="Pfam" id="PF01179">
    <property type="entry name" value="Cu_amine_oxid"/>
    <property type="match status" value="1"/>
</dbReference>
<organism evidence="18 19">
    <name type="scientific">Dactylosporangium siamense</name>
    <dbReference type="NCBI Taxonomy" id="685454"/>
    <lineage>
        <taxon>Bacteria</taxon>
        <taxon>Bacillati</taxon>
        <taxon>Actinomycetota</taxon>
        <taxon>Actinomycetes</taxon>
        <taxon>Micromonosporales</taxon>
        <taxon>Micromonosporaceae</taxon>
        <taxon>Dactylosporangium</taxon>
    </lineage>
</organism>
<dbReference type="InterPro" id="IPR054157">
    <property type="entry name" value="AGAO-like_N2"/>
</dbReference>
<dbReference type="AlphaFoldDB" id="A0A919PF75"/>
<keyword evidence="7 12" id="KW-0801">TPQ</keyword>
<comment type="PTM">
    <text evidence="13 14">Topaquinone (TPQ) is generated by copper-dependent autoxidation of a specific tyrosyl residue.</text>
</comment>
<comment type="cofactor">
    <cofactor evidence="14">
        <name>Cu cation</name>
        <dbReference type="ChEBI" id="CHEBI:23378"/>
    </cofactor>
    <text evidence="14">Contains 1 topaquinone per subunit.</text>
</comment>
<comment type="caution">
    <text evidence="18">The sequence shown here is derived from an EMBL/GenBank/DDBJ whole genome shotgun (WGS) entry which is preliminary data.</text>
</comment>
<dbReference type="InterPro" id="IPR016182">
    <property type="entry name" value="Cu_amine_oxidase_N-reg"/>
</dbReference>
<evidence type="ECO:0000256" key="12">
    <source>
        <dbReference type="PIRSR" id="PIRSR600269-50"/>
    </source>
</evidence>
<evidence type="ECO:0000256" key="3">
    <source>
        <dbReference type="ARBA" id="ARBA00001947"/>
    </source>
</evidence>
<dbReference type="Proteomes" id="UP000660611">
    <property type="component" value="Unassembled WGS sequence"/>
</dbReference>
<evidence type="ECO:0000256" key="8">
    <source>
        <dbReference type="ARBA" id="ARBA00023002"/>
    </source>
</evidence>
<dbReference type="InterPro" id="IPR015798">
    <property type="entry name" value="Cu_amine_oxidase_C"/>
</dbReference>
<evidence type="ECO:0000256" key="7">
    <source>
        <dbReference type="ARBA" id="ARBA00022772"/>
    </source>
</evidence>
<keyword evidence="8 14" id="KW-0560">Oxidoreductase</keyword>
<reference evidence="18" key="1">
    <citation type="submission" date="2021-01" db="EMBL/GenBank/DDBJ databases">
        <title>Whole genome shotgun sequence of Dactylosporangium siamense NBRC 106093.</title>
        <authorList>
            <person name="Komaki H."/>
            <person name="Tamura T."/>
        </authorList>
    </citation>
    <scope>NUCLEOTIDE SEQUENCE</scope>
    <source>
        <strain evidence="18">NBRC 106093</strain>
    </source>
</reference>
<comment type="cofactor">
    <cofactor evidence="1">
        <name>Cu cation</name>
        <dbReference type="ChEBI" id="CHEBI:23378"/>
    </cofactor>
</comment>
<dbReference type="Gene3D" id="3.10.450.40">
    <property type="match status" value="2"/>
</dbReference>
<dbReference type="InterPro" id="IPR015802">
    <property type="entry name" value="Cu_amine_oxidase_N3"/>
</dbReference>
<evidence type="ECO:0000256" key="6">
    <source>
        <dbReference type="ARBA" id="ARBA00022723"/>
    </source>
</evidence>
<evidence type="ECO:0000256" key="9">
    <source>
        <dbReference type="ARBA" id="ARBA00023008"/>
    </source>
</evidence>
<dbReference type="SUPFAM" id="SSF49998">
    <property type="entry name" value="Amine oxidase catalytic domain"/>
    <property type="match status" value="1"/>
</dbReference>
<comment type="cofactor">
    <cofactor evidence="2">
        <name>Mn(2+)</name>
        <dbReference type="ChEBI" id="CHEBI:29035"/>
    </cofactor>
</comment>
<evidence type="ECO:0000256" key="1">
    <source>
        <dbReference type="ARBA" id="ARBA00001935"/>
    </source>
</evidence>
<dbReference type="RefSeq" id="WP_203845569.1">
    <property type="nucleotide sequence ID" value="NZ_BAAAVW010000006.1"/>
</dbReference>
<keyword evidence="9 14" id="KW-0186">Copper</keyword>
<dbReference type="InterPro" id="IPR049947">
    <property type="entry name" value="Cu_Am_Ox_Cu-bd"/>
</dbReference>
<dbReference type="Pfam" id="PF21994">
    <property type="entry name" value="AGAO-like_N2"/>
    <property type="match status" value="1"/>
</dbReference>
<evidence type="ECO:0000256" key="2">
    <source>
        <dbReference type="ARBA" id="ARBA00001936"/>
    </source>
</evidence>
<dbReference type="InterPro" id="IPR036460">
    <property type="entry name" value="Cu_amine_oxidase_C_sf"/>
</dbReference>
<dbReference type="PANTHER" id="PTHR10638">
    <property type="entry name" value="COPPER AMINE OXIDASE"/>
    <property type="match status" value="1"/>
</dbReference>
<name>A0A919PF75_9ACTN</name>
<evidence type="ECO:0000256" key="13">
    <source>
        <dbReference type="PIRSR" id="PIRSR600269-51"/>
    </source>
</evidence>
<comment type="catalytic activity">
    <reaction evidence="11">
        <text>a primary methyl amine + O2 + H2O = an aldehyde + H2O2 + NH4(+)</text>
        <dbReference type="Rhea" id="RHEA:16153"/>
        <dbReference type="ChEBI" id="CHEBI:15377"/>
        <dbReference type="ChEBI" id="CHEBI:15379"/>
        <dbReference type="ChEBI" id="CHEBI:16240"/>
        <dbReference type="ChEBI" id="CHEBI:17478"/>
        <dbReference type="ChEBI" id="CHEBI:28938"/>
        <dbReference type="ChEBI" id="CHEBI:228804"/>
        <dbReference type="EC" id="1.4.3.21"/>
    </reaction>
</comment>
<feature type="domain" description="Copper amine oxidase N3-terminal" evidence="16">
    <location>
        <begin position="112"/>
        <end position="205"/>
    </location>
</feature>
<feature type="active site" description="Schiff-base intermediate with substrate; via topaquinone" evidence="12">
    <location>
        <position position="392"/>
    </location>
</feature>
<comment type="subunit">
    <text evidence="5">Homodimer.</text>
</comment>
<dbReference type="Gene3D" id="2.70.98.20">
    <property type="entry name" value="Copper amine oxidase, catalytic domain"/>
    <property type="match status" value="1"/>
</dbReference>
<dbReference type="NCBIfam" id="NF008559">
    <property type="entry name" value="PRK11504.1"/>
    <property type="match status" value="1"/>
</dbReference>
<sequence length="657" mass="71570">MTAAPTAPTSPTTAPAVTHPLDRLTADEIVAARAILDTAGLLAPTTRFAYLGLDEPAKAEVLAFTAGTTPRRSVRAVLLDVATGVAETVVVSVTDAAVTQRTPIDPITDGQPPILLEEFIAVDEIVKADPGWVAAMARRGLTDLSLLRPCPLSAGVFDLPGEEGRRLLRVLSFVANRDDDHCWAHPVDGVVAHVDLTARQVVKLIDAADLPIPAEEGNFDDPAYTGPARQTLKPIEITQPAGPSYTVDGNVVSWEGWTFRVGFDAREGLILHQLAIQGRPVIYRASVAEMVVPYADPSPIRYWQNYFDTGEYLLGAQVNSLELGCDCLGEIHYFDADLADGNGNADTRPNAICMHEEDAGVLWKHTDLFTESREVRRQRRLVISFWATVGNYDYGFYWYLYLDGTIELKTQATGVMFTSSYTRDTPWATQVAPGLGAPAHQHLFCARLDMTVDGVANTVDEIDIRPDPIGPDNPYGNAFSRTYTRISSEADSARDANPGAGRVWRIGSADRANRLGQPTAYVLTPQGQPILLADPSSSIARRAAFATKHLWVTRYDPAERFPAGDLVNQHPGHAGIPTYVRPDRPLDGQDVVLWHTFGLTHFPRTEDWPVMPTDSAGFTLKPYGFFDRNPTLDLPASTATHCAPTTSTEHTANGGCH</sequence>
<dbReference type="Pfam" id="PF02728">
    <property type="entry name" value="Cu_amine_oxidN3"/>
    <property type="match status" value="1"/>
</dbReference>
<protein>
    <recommendedName>
        <fullName evidence="14">Amine oxidase</fullName>
        <ecNumber evidence="14">1.4.3.-</ecNumber>
    </recommendedName>
</protein>
<accession>A0A919PF75</accession>
<dbReference type="SUPFAM" id="SSF54416">
    <property type="entry name" value="Amine oxidase N-terminal region"/>
    <property type="match status" value="2"/>
</dbReference>
<comment type="cofactor">
    <cofactor evidence="3">
        <name>Zn(2+)</name>
        <dbReference type="ChEBI" id="CHEBI:29105"/>
    </cofactor>
</comment>
<feature type="domain" description="Copper amine oxidase catalytic" evidence="15">
    <location>
        <begin position="235"/>
        <end position="632"/>
    </location>
</feature>
<dbReference type="EC" id="1.4.3.-" evidence="14"/>
<dbReference type="PROSITE" id="PS01164">
    <property type="entry name" value="COPPER_AMINE_OXID_1"/>
    <property type="match status" value="1"/>
</dbReference>
<dbReference type="GO" id="GO:0008131">
    <property type="term" value="F:primary methylamine oxidase activity"/>
    <property type="evidence" value="ECO:0007669"/>
    <property type="project" value="UniProtKB-EC"/>
</dbReference>
<proteinExistence type="inferred from homology"/>